<dbReference type="InterPro" id="IPR002528">
    <property type="entry name" value="MATE_fam"/>
</dbReference>
<evidence type="ECO:0000256" key="4">
    <source>
        <dbReference type="ARBA" id="ARBA00022475"/>
    </source>
</evidence>
<feature type="transmembrane region" description="Helical" evidence="9">
    <location>
        <begin position="140"/>
        <end position="161"/>
    </location>
</feature>
<feature type="transmembrane region" description="Helical" evidence="9">
    <location>
        <begin position="215"/>
        <end position="236"/>
    </location>
</feature>
<gene>
    <name evidence="10" type="ORF">M9Y10_002618</name>
</gene>
<feature type="transmembrane region" description="Helical" evidence="9">
    <location>
        <begin position="243"/>
        <end position="266"/>
    </location>
</feature>
<dbReference type="PANTHER" id="PTHR43549">
    <property type="entry name" value="MULTIDRUG RESISTANCE PROTEIN YPNP-RELATED"/>
    <property type="match status" value="1"/>
</dbReference>
<keyword evidence="7 9" id="KW-0472">Membrane</keyword>
<evidence type="ECO:0008006" key="12">
    <source>
        <dbReference type="Google" id="ProtNLM"/>
    </source>
</evidence>
<dbReference type="Proteomes" id="UP001470230">
    <property type="component" value="Unassembled WGS sequence"/>
</dbReference>
<evidence type="ECO:0000313" key="10">
    <source>
        <dbReference type="EMBL" id="KAK8900295.1"/>
    </source>
</evidence>
<sequence length="602" mass="66462">MTNIKSLEEPLNPSNSNDFQGHDVEISKITVDPGEKDISNLSRKGSQVSDAGVNTQKDDEKNNESLVTPNGDTQPRGKLTPEDLRLGGSKPLKTIFKLSVGPLLSQVTNGLYGVITTIWISKACGDDGLSAVSTMNAFDGIGRAFGFFLAIAAATQVSFLYGKGKSKEAGQIIADLIRLSFVCGAIVAAVLLPILKPCARWFGADDHIVDQGFKYMEPLSIFAFNTCIFLAAGGCLQGEGRTFLFGMSNVACLFLNMAVFNPIFLFVFKTGIIGASSATVLSEFIPAITILILFYCHKFGVKPQLNQLLKKFSPNTWPALKVGTSSLIAQLSICVPSIMVRKYIGMACGNDPQEFSDSMAGFNAAIRICNLTHSIFNAISQAFIPAASYAFAAKRYKRYLKLTIHIFWLMLIWGAVTCILTWSIPRTLSKMFSNGEGYLKYAEKMVAYNNGLGPISGVKLNAQSMLQAIQMGPRATMLSFINNFVTIVILVLVLYYTDPHDGARIIWCYPLSHLMSCFISIFFLWGPIKNIFRLSKEEDMEEDYIRREKEMKQVDNSDDKSVESIETDEINNDKKQKSDAEFKDDQLDSNENHEAETDVPEV</sequence>
<evidence type="ECO:0000256" key="1">
    <source>
        <dbReference type="ARBA" id="ARBA00004651"/>
    </source>
</evidence>
<feature type="transmembrane region" description="Helical" evidence="9">
    <location>
        <begin position="272"/>
        <end position="296"/>
    </location>
</feature>
<feature type="compositionally biased region" description="Basic and acidic residues" evidence="8">
    <location>
        <begin position="547"/>
        <end position="563"/>
    </location>
</feature>
<keyword evidence="6 9" id="KW-1133">Transmembrane helix</keyword>
<keyword evidence="4" id="KW-1003">Cell membrane</keyword>
<feature type="transmembrane region" description="Helical" evidence="9">
    <location>
        <begin position="95"/>
        <end position="120"/>
    </location>
</feature>
<feature type="transmembrane region" description="Helical" evidence="9">
    <location>
        <begin position="173"/>
        <end position="195"/>
    </location>
</feature>
<protein>
    <recommendedName>
        <fullName evidence="12">MatE family protein</fullName>
    </recommendedName>
</protein>
<name>A0ABR2LAA9_9EUKA</name>
<feature type="transmembrane region" description="Helical" evidence="9">
    <location>
        <begin position="502"/>
        <end position="526"/>
    </location>
</feature>
<feature type="transmembrane region" description="Helical" evidence="9">
    <location>
        <begin position="404"/>
        <end position="424"/>
    </location>
</feature>
<accession>A0ABR2LAA9</accession>
<feature type="compositionally biased region" description="Basic and acidic residues" evidence="8">
    <location>
        <begin position="571"/>
        <end position="596"/>
    </location>
</feature>
<dbReference type="Pfam" id="PF01554">
    <property type="entry name" value="MatE"/>
    <property type="match status" value="2"/>
</dbReference>
<evidence type="ECO:0000256" key="3">
    <source>
        <dbReference type="ARBA" id="ARBA00022448"/>
    </source>
</evidence>
<keyword evidence="11" id="KW-1185">Reference proteome</keyword>
<evidence type="ECO:0000256" key="9">
    <source>
        <dbReference type="SAM" id="Phobius"/>
    </source>
</evidence>
<feature type="region of interest" description="Disordered" evidence="8">
    <location>
        <begin position="1"/>
        <end position="84"/>
    </location>
</feature>
<keyword evidence="3" id="KW-0813">Transport</keyword>
<reference evidence="10 11" key="1">
    <citation type="submission" date="2024-04" db="EMBL/GenBank/DDBJ databases">
        <title>Tritrichomonas musculus Genome.</title>
        <authorList>
            <person name="Alves-Ferreira E."/>
            <person name="Grigg M."/>
            <person name="Lorenzi H."/>
            <person name="Galac M."/>
        </authorList>
    </citation>
    <scope>NUCLEOTIDE SEQUENCE [LARGE SCALE GENOMIC DNA]</scope>
    <source>
        <strain evidence="10 11">EAF2021</strain>
    </source>
</reference>
<comment type="caution">
    <text evidence="10">The sequence shown here is derived from an EMBL/GenBank/DDBJ whole genome shotgun (WGS) entry which is preliminary data.</text>
</comment>
<organism evidence="10 11">
    <name type="scientific">Tritrichomonas musculus</name>
    <dbReference type="NCBI Taxonomy" id="1915356"/>
    <lineage>
        <taxon>Eukaryota</taxon>
        <taxon>Metamonada</taxon>
        <taxon>Parabasalia</taxon>
        <taxon>Tritrichomonadida</taxon>
        <taxon>Tritrichomonadidae</taxon>
        <taxon>Tritrichomonas</taxon>
    </lineage>
</organism>
<dbReference type="EMBL" id="JAPFFF010000001">
    <property type="protein sequence ID" value="KAK8900295.1"/>
    <property type="molecule type" value="Genomic_DNA"/>
</dbReference>
<evidence type="ECO:0000313" key="11">
    <source>
        <dbReference type="Proteomes" id="UP001470230"/>
    </source>
</evidence>
<feature type="region of interest" description="Disordered" evidence="8">
    <location>
        <begin position="547"/>
        <end position="602"/>
    </location>
</feature>
<proteinExistence type="inferred from homology"/>
<evidence type="ECO:0000256" key="2">
    <source>
        <dbReference type="ARBA" id="ARBA00010199"/>
    </source>
</evidence>
<keyword evidence="5 9" id="KW-0812">Transmembrane</keyword>
<feature type="transmembrane region" description="Helical" evidence="9">
    <location>
        <begin position="475"/>
        <end position="496"/>
    </location>
</feature>
<feature type="compositionally biased region" description="Polar residues" evidence="8">
    <location>
        <begin position="39"/>
        <end position="55"/>
    </location>
</feature>
<dbReference type="InterPro" id="IPR052031">
    <property type="entry name" value="Membrane_Transporter-Flippase"/>
</dbReference>
<evidence type="ECO:0000256" key="8">
    <source>
        <dbReference type="SAM" id="MobiDB-lite"/>
    </source>
</evidence>
<feature type="compositionally biased region" description="Polar residues" evidence="8">
    <location>
        <begin position="64"/>
        <end position="73"/>
    </location>
</feature>
<evidence type="ECO:0000256" key="6">
    <source>
        <dbReference type="ARBA" id="ARBA00022989"/>
    </source>
</evidence>
<dbReference type="PANTHER" id="PTHR43549:SF2">
    <property type="entry name" value="MULTIDRUG RESISTANCE PROTEIN NORM-RELATED"/>
    <property type="match status" value="1"/>
</dbReference>
<evidence type="ECO:0000256" key="7">
    <source>
        <dbReference type="ARBA" id="ARBA00023136"/>
    </source>
</evidence>
<comment type="subcellular location">
    <subcellularLocation>
        <location evidence="1">Cell membrane</location>
        <topology evidence="1">Multi-pass membrane protein</topology>
    </subcellularLocation>
</comment>
<evidence type="ECO:0000256" key="5">
    <source>
        <dbReference type="ARBA" id="ARBA00022692"/>
    </source>
</evidence>
<comment type="similarity">
    <text evidence="2">Belongs to the multi antimicrobial extrusion (MATE) (TC 2.A.66.1) family.</text>
</comment>